<name>K8FI27_9CHLO</name>
<evidence type="ECO:0000256" key="4">
    <source>
        <dbReference type="ARBA" id="ARBA00022989"/>
    </source>
</evidence>
<evidence type="ECO:0000259" key="8">
    <source>
        <dbReference type="PROSITE" id="PS50850"/>
    </source>
</evidence>
<dbReference type="PRINTS" id="PR00171">
    <property type="entry name" value="SUGRTRNSPORT"/>
</dbReference>
<evidence type="ECO:0000256" key="1">
    <source>
        <dbReference type="ARBA" id="ARBA00004141"/>
    </source>
</evidence>
<dbReference type="GeneID" id="19014494"/>
<feature type="domain" description="Major facilitator superfamily (MFS) profile" evidence="8">
    <location>
        <begin position="104"/>
        <end position="547"/>
    </location>
</feature>
<dbReference type="InterPro" id="IPR003663">
    <property type="entry name" value="Sugar/inositol_transpt"/>
</dbReference>
<evidence type="ECO:0000256" key="6">
    <source>
        <dbReference type="RuleBase" id="RU003346"/>
    </source>
</evidence>
<dbReference type="InterPro" id="IPR020846">
    <property type="entry name" value="MFS_dom"/>
</dbReference>
<keyword evidence="3 7" id="KW-0812">Transmembrane</keyword>
<accession>K8FI27</accession>
<dbReference type="SUPFAM" id="SSF103473">
    <property type="entry name" value="MFS general substrate transporter"/>
    <property type="match status" value="1"/>
</dbReference>
<proteinExistence type="inferred from homology"/>
<dbReference type="CDD" id="cd17315">
    <property type="entry name" value="MFS_GLUT_like"/>
    <property type="match status" value="1"/>
</dbReference>
<dbReference type="STRING" id="41875.K8FI27"/>
<feature type="transmembrane region" description="Helical" evidence="7">
    <location>
        <begin position="172"/>
        <end position="191"/>
    </location>
</feature>
<dbReference type="PANTHER" id="PTHR23503">
    <property type="entry name" value="SOLUTE CARRIER FAMILY 2"/>
    <property type="match status" value="1"/>
</dbReference>
<dbReference type="Gene3D" id="1.20.1250.20">
    <property type="entry name" value="MFS general substrate transporter like domains"/>
    <property type="match status" value="1"/>
</dbReference>
<dbReference type="PROSITE" id="PS00217">
    <property type="entry name" value="SUGAR_TRANSPORT_2"/>
    <property type="match status" value="1"/>
</dbReference>
<dbReference type="GO" id="GO:0015149">
    <property type="term" value="F:hexose transmembrane transporter activity"/>
    <property type="evidence" value="ECO:0007669"/>
    <property type="project" value="TreeGrafter"/>
</dbReference>
<dbReference type="PANTHER" id="PTHR23503:SF8">
    <property type="entry name" value="FACILITATED GLUCOSE TRANSPORTER PROTEIN 1"/>
    <property type="match status" value="1"/>
</dbReference>
<evidence type="ECO:0000313" key="10">
    <source>
        <dbReference type="Proteomes" id="UP000198341"/>
    </source>
</evidence>
<keyword evidence="4 7" id="KW-1133">Transmembrane helix</keyword>
<dbReference type="NCBIfam" id="TIGR00879">
    <property type="entry name" value="SP"/>
    <property type="match status" value="1"/>
</dbReference>
<reference evidence="9 10" key="1">
    <citation type="submission" date="2011-10" db="EMBL/GenBank/DDBJ databases">
        <authorList>
            <person name="Genoscope - CEA"/>
        </authorList>
    </citation>
    <scope>NUCLEOTIDE SEQUENCE [LARGE SCALE GENOMIC DNA]</scope>
    <source>
        <strain evidence="9 10">RCC 1105</strain>
    </source>
</reference>
<feature type="transmembrane region" description="Helical" evidence="7">
    <location>
        <begin position="197"/>
        <end position="218"/>
    </location>
</feature>
<keyword evidence="5 7" id="KW-0472">Membrane</keyword>
<evidence type="ECO:0000256" key="3">
    <source>
        <dbReference type="ARBA" id="ARBA00022692"/>
    </source>
</evidence>
<feature type="transmembrane region" description="Helical" evidence="7">
    <location>
        <begin position="457"/>
        <end position="481"/>
    </location>
</feature>
<feature type="transmembrane region" description="Helical" evidence="7">
    <location>
        <begin position="493"/>
        <end position="513"/>
    </location>
</feature>
<feature type="transmembrane region" description="Helical" evidence="7">
    <location>
        <begin position="230"/>
        <end position="252"/>
    </location>
</feature>
<keyword evidence="2 6" id="KW-0813">Transport</keyword>
<feature type="transmembrane region" description="Helical" evidence="7">
    <location>
        <begin position="101"/>
        <end position="121"/>
    </location>
</feature>
<gene>
    <name evidence="9" type="ORF">Bathy07g00040</name>
</gene>
<keyword evidence="10" id="KW-1185">Reference proteome</keyword>
<feature type="transmembrane region" description="Helical" evidence="7">
    <location>
        <begin position="272"/>
        <end position="295"/>
    </location>
</feature>
<dbReference type="Pfam" id="PF00083">
    <property type="entry name" value="Sugar_tr"/>
    <property type="match status" value="1"/>
</dbReference>
<evidence type="ECO:0000256" key="2">
    <source>
        <dbReference type="ARBA" id="ARBA00022448"/>
    </source>
</evidence>
<feature type="transmembrane region" description="Helical" evidence="7">
    <location>
        <begin position="363"/>
        <end position="385"/>
    </location>
</feature>
<dbReference type="PROSITE" id="PS50850">
    <property type="entry name" value="MFS"/>
    <property type="match status" value="1"/>
</dbReference>
<dbReference type="InterPro" id="IPR036259">
    <property type="entry name" value="MFS_trans_sf"/>
</dbReference>
<protein>
    <recommendedName>
        <fullName evidence="8">Major facilitator superfamily (MFS) profile domain-containing protein</fullName>
    </recommendedName>
</protein>
<feature type="transmembrane region" description="Helical" evidence="7">
    <location>
        <begin position="431"/>
        <end position="451"/>
    </location>
</feature>
<feature type="transmembrane region" description="Helical" evidence="7">
    <location>
        <begin position="519"/>
        <end position="539"/>
    </location>
</feature>
<feature type="transmembrane region" description="Helical" evidence="7">
    <location>
        <begin position="397"/>
        <end position="419"/>
    </location>
</feature>
<dbReference type="GO" id="GO:0016020">
    <property type="term" value="C:membrane"/>
    <property type="evidence" value="ECO:0007669"/>
    <property type="project" value="UniProtKB-SubCell"/>
</dbReference>
<organism evidence="9 10">
    <name type="scientific">Bathycoccus prasinos</name>
    <dbReference type="NCBI Taxonomy" id="41875"/>
    <lineage>
        <taxon>Eukaryota</taxon>
        <taxon>Viridiplantae</taxon>
        <taxon>Chlorophyta</taxon>
        <taxon>Mamiellophyceae</taxon>
        <taxon>Mamiellales</taxon>
        <taxon>Bathycoccaceae</taxon>
        <taxon>Bathycoccus</taxon>
    </lineage>
</organism>
<dbReference type="InterPro" id="IPR045263">
    <property type="entry name" value="GLUT"/>
</dbReference>
<dbReference type="Proteomes" id="UP000198341">
    <property type="component" value="Chromosome 7"/>
</dbReference>
<dbReference type="AlphaFoldDB" id="K8FI27"/>
<feature type="transmembrane region" description="Helical" evidence="7">
    <location>
        <begin position="141"/>
        <end position="160"/>
    </location>
</feature>
<dbReference type="EMBL" id="FO082272">
    <property type="protein sequence ID" value="CCO66389.1"/>
    <property type="molecule type" value="Genomic_DNA"/>
</dbReference>
<evidence type="ECO:0000256" key="5">
    <source>
        <dbReference type="ARBA" id="ARBA00023136"/>
    </source>
</evidence>
<evidence type="ECO:0000313" key="9">
    <source>
        <dbReference type="EMBL" id="CCO66389.1"/>
    </source>
</evidence>
<dbReference type="InterPro" id="IPR005829">
    <property type="entry name" value="Sugar_transporter_CS"/>
</dbReference>
<comment type="similarity">
    <text evidence="6">Belongs to the major facilitator superfamily. Sugar transporter (TC 2.A.1.1) family.</text>
</comment>
<sequence length="561" mass="59902">MQTAAATTKVVWTSGFATGRKQKPRLPPIRSSSSLLHPRRRVTVKNNDFENNNKSSSLSCMVATSALFRGRTMLSRANVGNHDSASDSATPLEGKALFDNVLPAVLVACIGSFLFGFHLGIVNPALNAISSSLDIATNAPLKSAIVSIILAFAAVGSLLTGPLADTLGRRSSLTFCAAPLLVGAAMCAQANSIGEMLVGRAISGLGVGIASNLVPLYVTEISPENFRGTLGSLVQLSICVGILVAVLLGIPYDPSFPALQESVSFLKFDFETWWRSMFYVAGMPALLMGFAGKVIPESPKWLRSRGRIEEAVKAENLLWGGSEISSTSDGTSRNDQSETLLKSENVTANWIEALFDPRYRKGVWTGALLFFAQQFAGINAVIYFSTPLFAAAGLRNAVLGSVAVSAVNICGTLVSTKVLDKSGRKPLLKKSFLGMGSCCIFLSLAALNPTLTISSYVSLFGTLLYIFAFGVGVGPIPGLLAGELNSERVRGKAMSFAFLSHWCFNFCIGQGFLPVVEKVGISLVWSFFAAVCFISSALTHKYIIETKGKSFSEIDKEMRVF</sequence>
<dbReference type="KEGG" id="bpg:Bathy07g00040"/>
<dbReference type="eggNOG" id="KOG0254">
    <property type="taxonomic scope" value="Eukaryota"/>
</dbReference>
<dbReference type="InterPro" id="IPR005828">
    <property type="entry name" value="MFS_sugar_transport-like"/>
</dbReference>
<evidence type="ECO:0000256" key="7">
    <source>
        <dbReference type="SAM" id="Phobius"/>
    </source>
</evidence>
<dbReference type="OrthoDB" id="6612291at2759"/>
<comment type="subcellular location">
    <subcellularLocation>
        <location evidence="1">Membrane</location>
        <topology evidence="1">Multi-pass membrane protein</topology>
    </subcellularLocation>
</comment>
<dbReference type="RefSeq" id="XP_007512301.1">
    <property type="nucleotide sequence ID" value="XM_007512239.1"/>
</dbReference>